<protein>
    <submittedName>
        <fullName evidence="3">Secreted protein</fullName>
    </submittedName>
</protein>
<accession>A0A1I7T862</accession>
<reference evidence="3" key="1">
    <citation type="submission" date="2016-11" db="UniProtKB">
        <authorList>
            <consortium name="WormBaseParasite"/>
        </authorList>
    </citation>
    <scope>IDENTIFICATION</scope>
</reference>
<feature type="signal peptide" evidence="1">
    <location>
        <begin position="1"/>
        <end position="24"/>
    </location>
</feature>
<dbReference type="Proteomes" id="UP000095282">
    <property type="component" value="Unplaced"/>
</dbReference>
<organism evidence="2 3">
    <name type="scientific">Caenorhabditis tropicalis</name>
    <dbReference type="NCBI Taxonomy" id="1561998"/>
    <lineage>
        <taxon>Eukaryota</taxon>
        <taxon>Metazoa</taxon>
        <taxon>Ecdysozoa</taxon>
        <taxon>Nematoda</taxon>
        <taxon>Chromadorea</taxon>
        <taxon>Rhabditida</taxon>
        <taxon>Rhabditina</taxon>
        <taxon>Rhabditomorpha</taxon>
        <taxon>Rhabditoidea</taxon>
        <taxon>Rhabditidae</taxon>
        <taxon>Peloderinae</taxon>
        <taxon>Caenorhabditis</taxon>
    </lineage>
</organism>
<evidence type="ECO:0000313" key="3">
    <source>
        <dbReference type="WBParaSite" id="Csp11.Scaffold539.g3353.t1"/>
    </source>
</evidence>
<dbReference type="AlphaFoldDB" id="A0A1I7T862"/>
<keyword evidence="1" id="KW-0732">Signal</keyword>
<evidence type="ECO:0000256" key="1">
    <source>
        <dbReference type="SAM" id="SignalP"/>
    </source>
</evidence>
<dbReference type="WBParaSite" id="Csp11.Scaffold539.g3353.t1">
    <property type="protein sequence ID" value="Csp11.Scaffold539.g3353.t1"/>
    <property type="gene ID" value="Csp11.Scaffold539.g3353"/>
</dbReference>
<proteinExistence type="predicted"/>
<name>A0A1I7T862_9PELO</name>
<evidence type="ECO:0000313" key="2">
    <source>
        <dbReference type="Proteomes" id="UP000095282"/>
    </source>
</evidence>
<sequence>MTNEKIMRCVALLRVLQNFLLVTMDDHDEVVNRKDDPKTARKGIDTKSLGFTLAVLKYSLKTQKFHSPGKHASPIRTFQ</sequence>
<keyword evidence="2" id="KW-1185">Reference proteome</keyword>
<feature type="chain" id="PRO_5009307193" evidence="1">
    <location>
        <begin position="25"/>
        <end position="79"/>
    </location>
</feature>